<dbReference type="InterPro" id="IPR017226">
    <property type="entry name" value="BHMT-like"/>
</dbReference>
<dbReference type="GO" id="GO:0008270">
    <property type="term" value="F:zinc ion binding"/>
    <property type="evidence" value="ECO:0007669"/>
    <property type="project" value="InterPro"/>
</dbReference>
<evidence type="ECO:0000256" key="4">
    <source>
        <dbReference type="PROSITE-ProRule" id="PRU00333"/>
    </source>
</evidence>
<dbReference type="Gene3D" id="3.20.20.330">
    <property type="entry name" value="Homocysteine-binding-like domain"/>
    <property type="match status" value="1"/>
</dbReference>
<dbReference type="PIRSF" id="PIRSF037505">
    <property type="entry name" value="Betaine_HMT"/>
    <property type="match status" value="1"/>
</dbReference>
<dbReference type="Pfam" id="PF02574">
    <property type="entry name" value="S-methyl_trans"/>
    <property type="match status" value="1"/>
</dbReference>
<sequence>MSSKTVILDGGMGRELERVGAPFRQPEWSALALIEAPHYVRKVHDGYIAAGADVITTNSYAVVPFHIGEERFTMEGHTLAALSGTIAREAANAAKHPVRVAGSLPPVFGSYQPELFDPARAGELLNVLVDGLAPSVDLWLAETQSSLIEVKAAHEAIRTTGKPLWISYTLRDDVTPESMTEPQLRSGETIAEGARLAAELGAEALLFNCAMPEVMDAAILAAKKVFDELDKDIPIGVYANAFPSQQGDEEANATVTEIRADLDPDAYGAWAQRWVKNGADIIGGCCGIGTIHIHALSNQYLCE</sequence>
<feature type="binding site" evidence="3 4">
    <location>
        <position position="209"/>
    </location>
    <ligand>
        <name>Zn(2+)</name>
        <dbReference type="ChEBI" id="CHEBI:29105"/>
    </ligand>
</feature>
<dbReference type="InterPro" id="IPR003726">
    <property type="entry name" value="HCY_dom"/>
</dbReference>
<dbReference type="OrthoDB" id="9803687at2"/>
<dbReference type="SUPFAM" id="SSF82282">
    <property type="entry name" value="Homocysteine S-methyltransferase"/>
    <property type="match status" value="1"/>
</dbReference>
<evidence type="ECO:0000256" key="1">
    <source>
        <dbReference type="ARBA" id="ARBA00022603"/>
    </source>
</evidence>
<dbReference type="GO" id="GO:0009086">
    <property type="term" value="P:methionine biosynthetic process"/>
    <property type="evidence" value="ECO:0007669"/>
    <property type="project" value="InterPro"/>
</dbReference>
<protein>
    <submittedName>
        <fullName evidence="6">Homocysteine S-methyltransferase family protein</fullName>
    </submittedName>
</protein>
<keyword evidence="3 4" id="KW-0479">Metal-binding</keyword>
<feature type="binding site" evidence="3 4">
    <location>
        <position position="285"/>
    </location>
    <ligand>
        <name>Zn(2+)</name>
        <dbReference type="ChEBI" id="CHEBI:29105"/>
    </ligand>
</feature>
<dbReference type="GO" id="GO:0008168">
    <property type="term" value="F:methyltransferase activity"/>
    <property type="evidence" value="ECO:0007669"/>
    <property type="project" value="UniProtKB-UniRule"/>
</dbReference>
<reference evidence="6 7" key="1">
    <citation type="submission" date="2017-07" db="EMBL/GenBank/DDBJ databases">
        <title>Phylogenetic study on the rhizospheric bacterium Ochrobactrum sp. A44.</title>
        <authorList>
            <person name="Krzyzanowska D.M."/>
            <person name="Ossowicki A."/>
            <person name="Rajewska M."/>
            <person name="Maciag T."/>
            <person name="Kaczynski Z."/>
            <person name="Czerwicka M."/>
            <person name="Jafra S."/>
        </authorList>
    </citation>
    <scope>NUCLEOTIDE SEQUENCE [LARGE SCALE GENOMIC DNA]</scope>
    <source>
        <strain evidence="6 7">A44</strain>
        <plasmid evidence="6 7">unnamed1</plasmid>
    </source>
</reference>
<keyword evidence="6" id="KW-0614">Plasmid</keyword>
<dbReference type="InterPro" id="IPR036589">
    <property type="entry name" value="HCY_dom_sf"/>
</dbReference>
<dbReference type="PANTHER" id="PTHR11103:SF18">
    <property type="entry name" value="SLR1189 PROTEIN"/>
    <property type="match status" value="1"/>
</dbReference>
<dbReference type="EMBL" id="CP022605">
    <property type="protein sequence ID" value="ASV88583.1"/>
    <property type="molecule type" value="Genomic_DNA"/>
</dbReference>
<evidence type="ECO:0000313" key="6">
    <source>
        <dbReference type="EMBL" id="ASV88583.1"/>
    </source>
</evidence>
<gene>
    <name evidence="6" type="ORF">CES85_3550</name>
</gene>
<evidence type="ECO:0000256" key="3">
    <source>
        <dbReference type="PIRSR" id="PIRSR037505-2"/>
    </source>
</evidence>
<accession>A0A248UP07</accession>
<keyword evidence="1 4" id="KW-0489">Methyltransferase</keyword>
<name>A0A248UP07_9HYPH</name>
<dbReference type="PANTHER" id="PTHR11103">
    <property type="entry name" value="SLR1189 PROTEIN"/>
    <property type="match status" value="1"/>
</dbReference>
<evidence type="ECO:0000256" key="2">
    <source>
        <dbReference type="ARBA" id="ARBA00022679"/>
    </source>
</evidence>
<dbReference type="AlphaFoldDB" id="A0A248UP07"/>
<keyword evidence="3 4" id="KW-0862">Zinc</keyword>
<organism evidence="6 7">
    <name type="scientific">Ochrobactrum quorumnocens</name>
    <dbReference type="NCBI Taxonomy" id="271865"/>
    <lineage>
        <taxon>Bacteria</taxon>
        <taxon>Pseudomonadati</taxon>
        <taxon>Pseudomonadota</taxon>
        <taxon>Alphaproteobacteria</taxon>
        <taxon>Hyphomicrobiales</taxon>
        <taxon>Brucellaceae</taxon>
        <taxon>Brucella/Ochrobactrum group</taxon>
        <taxon>Ochrobactrum</taxon>
    </lineage>
</organism>
<proteinExistence type="predicted"/>
<feature type="domain" description="Hcy-binding" evidence="5">
    <location>
        <begin position="1"/>
        <end position="300"/>
    </location>
</feature>
<dbReference type="PROSITE" id="PS50970">
    <property type="entry name" value="HCY"/>
    <property type="match status" value="1"/>
</dbReference>
<geneLocation type="plasmid" evidence="6 7">
    <name>unnamed1</name>
</geneLocation>
<evidence type="ECO:0000313" key="7">
    <source>
        <dbReference type="Proteomes" id="UP000215256"/>
    </source>
</evidence>
<keyword evidence="2 4" id="KW-0808">Transferase</keyword>
<comment type="cofactor">
    <cofactor evidence="3">
        <name>Zn(2+)</name>
        <dbReference type="ChEBI" id="CHEBI:29105"/>
    </cofactor>
    <text evidence="3">Binds 1 zinc ion per subunit.</text>
</comment>
<dbReference type="Proteomes" id="UP000215256">
    <property type="component" value="Plasmid unnamed1"/>
</dbReference>
<dbReference type="RefSeq" id="WP_095448614.1">
    <property type="nucleotide sequence ID" value="NZ_CP022605.1"/>
</dbReference>
<feature type="binding site" evidence="3 4">
    <location>
        <position position="286"/>
    </location>
    <ligand>
        <name>Zn(2+)</name>
        <dbReference type="ChEBI" id="CHEBI:29105"/>
    </ligand>
</feature>
<evidence type="ECO:0000259" key="5">
    <source>
        <dbReference type="PROSITE" id="PS50970"/>
    </source>
</evidence>
<dbReference type="KEGG" id="och:CES85_3550"/>
<dbReference type="GO" id="GO:0032259">
    <property type="term" value="P:methylation"/>
    <property type="evidence" value="ECO:0007669"/>
    <property type="project" value="UniProtKB-KW"/>
</dbReference>